<dbReference type="OrthoDB" id="3383077at2"/>
<gene>
    <name evidence="1" type="ORF">SAMN04489732_1118</name>
</gene>
<dbReference type="Proteomes" id="UP000198582">
    <property type="component" value="Unassembled WGS sequence"/>
</dbReference>
<evidence type="ECO:0000313" key="2">
    <source>
        <dbReference type="Proteomes" id="UP000198582"/>
    </source>
</evidence>
<protein>
    <submittedName>
        <fullName evidence="1">Uncharacterized protein</fullName>
    </submittedName>
</protein>
<dbReference type="AlphaFoldDB" id="A0A1H8Y624"/>
<dbReference type="STRING" id="394193.SAMN04489732_1118"/>
<evidence type="ECO:0000313" key="1">
    <source>
        <dbReference type="EMBL" id="SEP46978.1"/>
    </source>
</evidence>
<proteinExistence type="predicted"/>
<keyword evidence="2" id="KW-1185">Reference proteome</keyword>
<organism evidence="1 2">
    <name type="scientific">Amycolatopsis saalfeldensis</name>
    <dbReference type="NCBI Taxonomy" id="394193"/>
    <lineage>
        <taxon>Bacteria</taxon>
        <taxon>Bacillati</taxon>
        <taxon>Actinomycetota</taxon>
        <taxon>Actinomycetes</taxon>
        <taxon>Pseudonocardiales</taxon>
        <taxon>Pseudonocardiaceae</taxon>
        <taxon>Amycolatopsis</taxon>
    </lineage>
</organism>
<accession>A0A1H8Y624</accession>
<reference evidence="1 2" key="1">
    <citation type="submission" date="2016-10" db="EMBL/GenBank/DDBJ databases">
        <authorList>
            <person name="de Groot N.N."/>
        </authorList>
    </citation>
    <scope>NUCLEOTIDE SEQUENCE [LARGE SCALE GENOMIC DNA]</scope>
    <source>
        <strain evidence="1 2">DSM 44993</strain>
    </source>
</reference>
<dbReference type="RefSeq" id="WP_091619895.1">
    <property type="nucleotide sequence ID" value="NZ_FOEF01000011.1"/>
</dbReference>
<name>A0A1H8Y624_9PSEU</name>
<sequence>MPDLTPQLRRVGRLCASLESDDELRAEIERGGFPGRGWAELADAIRAGSPRELTTLLDAIEEAAGEADLDGVTDPTREFRPLPNGSAPVVRAVTGWRCPLPHRCGRVELAGSPRCAVTGDALTWISVDSR</sequence>
<dbReference type="EMBL" id="FOEF01000011">
    <property type="protein sequence ID" value="SEP46978.1"/>
    <property type="molecule type" value="Genomic_DNA"/>
</dbReference>